<evidence type="ECO:0000313" key="8">
    <source>
        <dbReference type="Proteomes" id="UP000430975"/>
    </source>
</evidence>
<protein>
    <submittedName>
        <fullName evidence="7">YihY family inner membrane protein</fullName>
    </submittedName>
</protein>
<reference evidence="7 8" key="1">
    <citation type="submission" date="2019-11" db="EMBL/GenBank/DDBJ databases">
        <title>Characterisation of Fundicoccus ignavus gen. nov. sp. nov., a novel genus of the family Aerococcaceae isolated from bulk tank milk.</title>
        <authorList>
            <person name="Siebert A."/>
            <person name="Huptas C."/>
            <person name="Wenning M."/>
            <person name="Scherer S."/>
            <person name="Doll E.V."/>
        </authorList>
    </citation>
    <scope>NUCLEOTIDE SEQUENCE [LARGE SCALE GENOMIC DNA]</scope>
    <source>
        <strain evidence="7 8">WS4759</strain>
    </source>
</reference>
<feature type="transmembrane region" description="Helical" evidence="6">
    <location>
        <begin position="32"/>
        <end position="54"/>
    </location>
</feature>
<dbReference type="PANTHER" id="PTHR30213">
    <property type="entry name" value="INNER MEMBRANE PROTEIN YHJD"/>
    <property type="match status" value="1"/>
</dbReference>
<evidence type="ECO:0000256" key="1">
    <source>
        <dbReference type="ARBA" id="ARBA00004651"/>
    </source>
</evidence>
<accession>A0A6I2GC74</accession>
<dbReference type="Pfam" id="PF03631">
    <property type="entry name" value="Virul_fac_BrkB"/>
    <property type="match status" value="1"/>
</dbReference>
<dbReference type="PANTHER" id="PTHR30213:SF0">
    <property type="entry name" value="UPF0761 MEMBRANE PROTEIN YIHY"/>
    <property type="match status" value="1"/>
</dbReference>
<sequence>MEVEQPTLLNRLLKTFQVNKQQLKFTTYAAELSFYIIWAIVPIMLALANVIAILPLSEQDIIIAIEKALPNEVETVLMPLLKSYLGNTSSGVFSLGLVISLWPASNVFNTLQRVLNTIYKAEPRKNFFLARGFAYAFTLAIVLLVGTLSVLLIFGETILELIQNFFQVELFFWNSFVQQGSIIALLSFFLLMTVIYHFIPNINWQFKYSLPGAFFAIVGFGLVSQLFNIYLGFASNVATSNSTIGVFIVVIIWLYFNAMVLCIGAYLNVFIHDFKEMSYWHLVEETTKYHSFASYSPKFRHNSGMMPGLKHEIINKLPTSGAVTSDNERSTRSR</sequence>
<evidence type="ECO:0000256" key="4">
    <source>
        <dbReference type="ARBA" id="ARBA00022989"/>
    </source>
</evidence>
<name>A0A6I2GC74_9LACT</name>
<dbReference type="InterPro" id="IPR017039">
    <property type="entry name" value="Virul_fac_BrkB"/>
</dbReference>
<keyword evidence="3 6" id="KW-0812">Transmembrane</keyword>
<dbReference type="EMBL" id="WJQS01000004">
    <property type="protein sequence ID" value="MRI85387.1"/>
    <property type="molecule type" value="Genomic_DNA"/>
</dbReference>
<comment type="subcellular location">
    <subcellularLocation>
        <location evidence="1">Cell membrane</location>
        <topology evidence="1">Multi-pass membrane protein</topology>
    </subcellularLocation>
</comment>
<feature type="transmembrane region" description="Helical" evidence="6">
    <location>
        <begin position="91"/>
        <end position="111"/>
    </location>
</feature>
<gene>
    <name evidence="7" type="ORF">GIY09_05780</name>
</gene>
<feature type="transmembrane region" description="Helical" evidence="6">
    <location>
        <begin position="175"/>
        <end position="198"/>
    </location>
</feature>
<keyword evidence="8" id="KW-1185">Reference proteome</keyword>
<organism evidence="7 8">
    <name type="scientific">Fundicoccus ignavus</name>
    <dbReference type="NCBI Taxonomy" id="2664442"/>
    <lineage>
        <taxon>Bacteria</taxon>
        <taxon>Bacillati</taxon>
        <taxon>Bacillota</taxon>
        <taxon>Bacilli</taxon>
        <taxon>Lactobacillales</taxon>
        <taxon>Aerococcaceae</taxon>
        <taxon>Fundicoccus</taxon>
    </lineage>
</organism>
<dbReference type="GO" id="GO:0005886">
    <property type="term" value="C:plasma membrane"/>
    <property type="evidence" value="ECO:0007669"/>
    <property type="project" value="UniProtKB-SubCell"/>
</dbReference>
<keyword evidence="2" id="KW-1003">Cell membrane</keyword>
<dbReference type="RefSeq" id="WP_153863451.1">
    <property type="nucleotide sequence ID" value="NZ_WJQS01000004.1"/>
</dbReference>
<evidence type="ECO:0000256" key="3">
    <source>
        <dbReference type="ARBA" id="ARBA00022692"/>
    </source>
</evidence>
<feature type="transmembrane region" description="Helical" evidence="6">
    <location>
        <begin position="132"/>
        <end position="155"/>
    </location>
</feature>
<dbReference type="AlphaFoldDB" id="A0A6I2GC74"/>
<evidence type="ECO:0000256" key="2">
    <source>
        <dbReference type="ARBA" id="ARBA00022475"/>
    </source>
</evidence>
<evidence type="ECO:0000256" key="5">
    <source>
        <dbReference type="ARBA" id="ARBA00023136"/>
    </source>
</evidence>
<keyword evidence="4 6" id="KW-1133">Transmembrane helix</keyword>
<feature type="transmembrane region" description="Helical" evidence="6">
    <location>
        <begin position="210"/>
        <end position="231"/>
    </location>
</feature>
<evidence type="ECO:0000256" key="6">
    <source>
        <dbReference type="SAM" id="Phobius"/>
    </source>
</evidence>
<dbReference type="NCBIfam" id="TIGR00765">
    <property type="entry name" value="yihY_not_rbn"/>
    <property type="match status" value="1"/>
</dbReference>
<dbReference type="Proteomes" id="UP000430975">
    <property type="component" value="Unassembled WGS sequence"/>
</dbReference>
<comment type="caution">
    <text evidence="7">The sequence shown here is derived from an EMBL/GenBank/DDBJ whole genome shotgun (WGS) entry which is preliminary data.</text>
</comment>
<feature type="transmembrane region" description="Helical" evidence="6">
    <location>
        <begin position="243"/>
        <end position="267"/>
    </location>
</feature>
<keyword evidence="5 6" id="KW-0472">Membrane</keyword>
<evidence type="ECO:0000313" key="7">
    <source>
        <dbReference type="EMBL" id="MRI85387.1"/>
    </source>
</evidence>
<proteinExistence type="predicted"/>